<dbReference type="PROSITE" id="PS00356">
    <property type="entry name" value="HTH_LACI_1"/>
    <property type="match status" value="1"/>
</dbReference>
<dbReference type="RefSeq" id="WP_111146279.1">
    <property type="nucleotide sequence ID" value="NZ_QKRB01000041.1"/>
</dbReference>
<dbReference type="GO" id="GO:0000976">
    <property type="term" value="F:transcription cis-regulatory region binding"/>
    <property type="evidence" value="ECO:0007669"/>
    <property type="project" value="TreeGrafter"/>
</dbReference>
<dbReference type="OrthoDB" id="43195at2"/>
<dbReference type="Gene3D" id="3.40.50.2300">
    <property type="match status" value="2"/>
</dbReference>
<organism evidence="5 6">
    <name type="scientific">Paenibacillus sambharensis</name>
    <dbReference type="NCBI Taxonomy" id="1803190"/>
    <lineage>
        <taxon>Bacteria</taxon>
        <taxon>Bacillati</taxon>
        <taxon>Bacillota</taxon>
        <taxon>Bacilli</taxon>
        <taxon>Bacillales</taxon>
        <taxon>Paenibacillaceae</taxon>
        <taxon>Paenibacillus</taxon>
    </lineage>
</organism>
<evidence type="ECO:0000256" key="3">
    <source>
        <dbReference type="ARBA" id="ARBA00023163"/>
    </source>
</evidence>
<feature type="domain" description="HTH lacI-type" evidence="4">
    <location>
        <begin position="2"/>
        <end position="58"/>
    </location>
</feature>
<dbReference type="Proteomes" id="UP000249522">
    <property type="component" value="Unassembled WGS sequence"/>
</dbReference>
<dbReference type="GO" id="GO:0003700">
    <property type="term" value="F:DNA-binding transcription factor activity"/>
    <property type="evidence" value="ECO:0007669"/>
    <property type="project" value="TreeGrafter"/>
</dbReference>
<accession>A0A2W1LWY6</accession>
<proteinExistence type="predicted"/>
<keyword evidence="6" id="KW-1185">Reference proteome</keyword>
<comment type="caution">
    <text evidence="5">The sequence shown here is derived from an EMBL/GenBank/DDBJ whole genome shotgun (WGS) entry which is preliminary data.</text>
</comment>
<evidence type="ECO:0000313" key="6">
    <source>
        <dbReference type="Proteomes" id="UP000249522"/>
    </source>
</evidence>
<name>A0A2W1LWY6_9BACL</name>
<dbReference type="SUPFAM" id="SSF47413">
    <property type="entry name" value="lambda repressor-like DNA-binding domains"/>
    <property type="match status" value="1"/>
</dbReference>
<dbReference type="Pfam" id="PF13377">
    <property type="entry name" value="Peripla_BP_3"/>
    <property type="match status" value="1"/>
</dbReference>
<reference evidence="5 6" key="1">
    <citation type="submission" date="2018-06" db="EMBL/GenBank/DDBJ databases">
        <title>Paenibacillus imtechensis sp. nov.</title>
        <authorList>
            <person name="Pinnaka A.K."/>
            <person name="Singh H."/>
            <person name="Kaur M."/>
        </authorList>
    </citation>
    <scope>NUCLEOTIDE SEQUENCE [LARGE SCALE GENOMIC DNA]</scope>
    <source>
        <strain evidence="5 6">SMB1</strain>
    </source>
</reference>
<dbReference type="PANTHER" id="PTHR30146:SF149">
    <property type="entry name" value="HTH-TYPE TRANSCRIPTIONAL REGULATOR EBGR"/>
    <property type="match status" value="1"/>
</dbReference>
<dbReference type="SUPFAM" id="SSF53822">
    <property type="entry name" value="Periplasmic binding protein-like I"/>
    <property type="match status" value="1"/>
</dbReference>
<keyword evidence="2" id="KW-0238">DNA-binding</keyword>
<dbReference type="CDD" id="cd01544">
    <property type="entry name" value="PBP1_GalR"/>
    <property type="match status" value="1"/>
</dbReference>
<dbReference type="PRINTS" id="PR00036">
    <property type="entry name" value="HTHLACI"/>
</dbReference>
<dbReference type="InterPro" id="IPR046335">
    <property type="entry name" value="LacI/GalR-like_sensor"/>
</dbReference>
<sequence>MATIKDIAIKAGVSTATVSRVLNNDPALSVSEETRGRIFSIAEEMGYKPSRLRRQKRVKELARQEIGLLMWSSPEQEREDPYFSAIRRGIEFNGEELGIAVSKIIRGSAPLDPLPFQQLDGLIVIGSIDHDDVIRQLGREDRVVFVNHSIQRPGCDSVNLHFGEAVESVIRHLISLGHRRIGYIGGHDWIHKLGDEAGGRPIAEARRLYLERMLSEQGLLQPELVLEGDWTTTSGYRLMKQLLALDERPTACFIASDPMAIGALKALHEEGVQVPSEMAIVGFDDIEVSAFVNPPLTTVKVYTDQMGRTAVQLLLERLEGREAAVHATVGTRLIIRESCGGDRRSGEA</sequence>
<dbReference type="Pfam" id="PF00356">
    <property type="entry name" value="LacI"/>
    <property type="match status" value="1"/>
</dbReference>
<dbReference type="InterPro" id="IPR000843">
    <property type="entry name" value="HTH_LacI"/>
</dbReference>
<evidence type="ECO:0000313" key="5">
    <source>
        <dbReference type="EMBL" id="PZD96281.1"/>
    </source>
</evidence>
<dbReference type="InterPro" id="IPR010982">
    <property type="entry name" value="Lambda_DNA-bd_dom_sf"/>
</dbReference>
<dbReference type="EMBL" id="QKRB01000041">
    <property type="protein sequence ID" value="PZD96281.1"/>
    <property type="molecule type" value="Genomic_DNA"/>
</dbReference>
<evidence type="ECO:0000256" key="2">
    <source>
        <dbReference type="ARBA" id="ARBA00023125"/>
    </source>
</evidence>
<protein>
    <submittedName>
        <fullName evidence="5">Transcriptional regulator</fullName>
    </submittedName>
</protein>
<keyword evidence="3" id="KW-0804">Transcription</keyword>
<dbReference type="SMART" id="SM00354">
    <property type="entry name" value="HTH_LACI"/>
    <property type="match status" value="1"/>
</dbReference>
<gene>
    <name evidence="5" type="ORF">DNH61_08765</name>
</gene>
<dbReference type="CDD" id="cd01392">
    <property type="entry name" value="HTH_LacI"/>
    <property type="match status" value="1"/>
</dbReference>
<evidence type="ECO:0000256" key="1">
    <source>
        <dbReference type="ARBA" id="ARBA00023015"/>
    </source>
</evidence>
<dbReference type="PANTHER" id="PTHR30146">
    <property type="entry name" value="LACI-RELATED TRANSCRIPTIONAL REPRESSOR"/>
    <property type="match status" value="1"/>
</dbReference>
<dbReference type="InterPro" id="IPR028082">
    <property type="entry name" value="Peripla_BP_I"/>
</dbReference>
<dbReference type="Gene3D" id="1.10.260.40">
    <property type="entry name" value="lambda repressor-like DNA-binding domains"/>
    <property type="match status" value="1"/>
</dbReference>
<dbReference type="PROSITE" id="PS50932">
    <property type="entry name" value="HTH_LACI_2"/>
    <property type="match status" value="1"/>
</dbReference>
<keyword evidence="1" id="KW-0805">Transcription regulation</keyword>
<dbReference type="AlphaFoldDB" id="A0A2W1LWY6"/>
<evidence type="ECO:0000259" key="4">
    <source>
        <dbReference type="PROSITE" id="PS50932"/>
    </source>
</evidence>